<organism evidence="12 13">
    <name type="scientific">Hymenobacter crusticola</name>
    <dbReference type="NCBI Taxonomy" id="1770526"/>
    <lineage>
        <taxon>Bacteria</taxon>
        <taxon>Pseudomonadati</taxon>
        <taxon>Bacteroidota</taxon>
        <taxon>Cytophagia</taxon>
        <taxon>Cytophagales</taxon>
        <taxon>Hymenobacteraceae</taxon>
        <taxon>Hymenobacter</taxon>
    </lineage>
</organism>
<evidence type="ECO:0000256" key="5">
    <source>
        <dbReference type="ARBA" id="ARBA00023049"/>
    </source>
</evidence>
<feature type="transmembrane region" description="Helical" evidence="9">
    <location>
        <begin position="156"/>
        <end position="179"/>
    </location>
</feature>
<keyword evidence="1 8" id="KW-0645">Protease</keyword>
<sequence>MAAPAAVLAAPPAFDVEAATQRYLDTLSPAQKAKSDAYFEGGYWLLLWGVLYDIAVAGVFLGLGLSARIRGWLRGIRSENLRNLLYAAVYLLLAAVLSFPWTVYTGFFREHQYGLSNQTFGAWFSEALIGLALSVVIGSLLIMLLYLAIRRVGKNWWLWGTGLTVIFLIIGVFLAPIFISPLFNKYTPLPPSPIQESILSMARANLVPATNVYLVDASRQSKRISANVSGLGSTIRISLNDNLLKRSTPAEIQGVMGHELGHYVLNHIVKGLIFFSLLVLLGFVLVNWAFQRLVARYGARWGIAGLADIGGLPLLLVLFSVYSFLITPATNTIVRVSEIEADQFGLNAARQPDGFASVAMKLSEYRKISPGPWEEIIFFDHPSGHTRVRTAMQWKAEHLGNKQ</sequence>
<reference evidence="12 13" key="1">
    <citation type="submission" date="2017-01" db="EMBL/GenBank/DDBJ databases">
        <title>A new Hymenobacter.</title>
        <authorList>
            <person name="Liang Y."/>
            <person name="Feng F."/>
        </authorList>
    </citation>
    <scope>NUCLEOTIDE SEQUENCE [LARGE SCALE GENOMIC DNA]</scope>
    <source>
        <strain evidence="12">MIMBbqt21</strain>
    </source>
</reference>
<comment type="similarity">
    <text evidence="8">Belongs to the peptidase M48 family.</text>
</comment>
<evidence type="ECO:0000259" key="10">
    <source>
        <dbReference type="Pfam" id="PF01435"/>
    </source>
</evidence>
<keyword evidence="5 8" id="KW-0482">Metalloprotease</keyword>
<comment type="cofactor">
    <cofactor evidence="7 8">
        <name>Zn(2+)</name>
        <dbReference type="ChEBI" id="CHEBI:29105"/>
    </cofactor>
    <text evidence="7 8">Binds 1 zinc ion per subunit.</text>
</comment>
<dbReference type="AlphaFoldDB" id="A0A243WGP0"/>
<dbReference type="GO" id="GO:0046872">
    <property type="term" value="F:metal ion binding"/>
    <property type="evidence" value="ECO:0007669"/>
    <property type="project" value="UniProtKB-KW"/>
</dbReference>
<evidence type="ECO:0000256" key="1">
    <source>
        <dbReference type="ARBA" id="ARBA00022670"/>
    </source>
</evidence>
<evidence type="ECO:0000256" key="4">
    <source>
        <dbReference type="ARBA" id="ARBA00022833"/>
    </source>
</evidence>
<dbReference type="InterPro" id="IPR027057">
    <property type="entry name" value="CAXX_Prtase_1"/>
</dbReference>
<proteinExistence type="inferred from homology"/>
<keyword evidence="4 7" id="KW-0862">Zinc</keyword>
<evidence type="ECO:0000256" key="3">
    <source>
        <dbReference type="ARBA" id="ARBA00022801"/>
    </source>
</evidence>
<keyword evidence="9" id="KW-0812">Transmembrane</keyword>
<feature type="transmembrane region" description="Helical" evidence="9">
    <location>
        <begin position="302"/>
        <end position="325"/>
    </location>
</feature>
<keyword evidence="9" id="KW-0472">Membrane</keyword>
<protein>
    <submittedName>
        <fullName evidence="12">Peptidase M48</fullName>
    </submittedName>
</protein>
<keyword evidence="2 7" id="KW-0479">Metal-binding</keyword>
<evidence type="ECO:0000256" key="7">
    <source>
        <dbReference type="PIRSR" id="PIRSR627057-2"/>
    </source>
</evidence>
<feature type="domain" description="CAAX prenyl protease 1 N-terminal" evidence="11">
    <location>
        <begin position="25"/>
        <end position="185"/>
    </location>
</feature>
<feature type="active site" description="Proton donor" evidence="6">
    <location>
        <position position="342"/>
    </location>
</feature>
<accession>A0A243WGP0</accession>
<dbReference type="EMBL" id="MTSE01000004">
    <property type="protein sequence ID" value="OUJ74337.1"/>
    <property type="molecule type" value="Genomic_DNA"/>
</dbReference>
<feature type="binding site" evidence="7">
    <location>
        <position position="262"/>
    </location>
    <ligand>
        <name>Zn(2+)</name>
        <dbReference type="ChEBI" id="CHEBI:29105"/>
        <note>catalytic</note>
    </ligand>
</feature>
<dbReference type="Proteomes" id="UP000194873">
    <property type="component" value="Unassembled WGS sequence"/>
</dbReference>
<dbReference type="InterPro" id="IPR032456">
    <property type="entry name" value="Peptidase_M48_N"/>
</dbReference>
<feature type="transmembrane region" description="Helical" evidence="9">
    <location>
        <begin position="42"/>
        <end position="63"/>
    </location>
</feature>
<evidence type="ECO:0000313" key="13">
    <source>
        <dbReference type="Proteomes" id="UP000194873"/>
    </source>
</evidence>
<dbReference type="Pfam" id="PF16491">
    <property type="entry name" value="Peptidase_M48_N"/>
    <property type="match status" value="1"/>
</dbReference>
<dbReference type="GO" id="GO:0071586">
    <property type="term" value="P:CAAX-box protein processing"/>
    <property type="evidence" value="ECO:0007669"/>
    <property type="project" value="InterPro"/>
</dbReference>
<name>A0A243WGP0_9BACT</name>
<comment type="caution">
    <text evidence="12">The sequence shown here is derived from an EMBL/GenBank/DDBJ whole genome shotgun (WGS) entry which is preliminary data.</text>
</comment>
<keyword evidence="9" id="KW-1133">Transmembrane helix</keyword>
<feature type="active site" evidence="6">
    <location>
        <position position="259"/>
    </location>
</feature>
<dbReference type="PANTHER" id="PTHR10120">
    <property type="entry name" value="CAAX PRENYL PROTEASE 1"/>
    <property type="match status" value="1"/>
</dbReference>
<dbReference type="InterPro" id="IPR001915">
    <property type="entry name" value="Peptidase_M48"/>
</dbReference>
<evidence type="ECO:0000259" key="11">
    <source>
        <dbReference type="Pfam" id="PF16491"/>
    </source>
</evidence>
<dbReference type="Pfam" id="PF01435">
    <property type="entry name" value="Peptidase_M48"/>
    <property type="match status" value="1"/>
</dbReference>
<feature type="binding site" evidence="7">
    <location>
        <position position="338"/>
    </location>
    <ligand>
        <name>Zn(2+)</name>
        <dbReference type="ChEBI" id="CHEBI:29105"/>
        <note>catalytic</note>
    </ligand>
</feature>
<feature type="binding site" evidence="7">
    <location>
        <position position="258"/>
    </location>
    <ligand>
        <name>Zn(2+)</name>
        <dbReference type="ChEBI" id="CHEBI:29105"/>
        <note>catalytic</note>
    </ligand>
</feature>
<dbReference type="GO" id="GO:0004222">
    <property type="term" value="F:metalloendopeptidase activity"/>
    <property type="evidence" value="ECO:0007669"/>
    <property type="project" value="InterPro"/>
</dbReference>
<evidence type="ECO:0000256" key="6">
    <source>
        <dbReference type="PIRSR" id="PIRSR627057-1"/>
    </source>
</evidence>
<evidence type="ECO:0000256" key="9">
    <source>
        <dbReference type="SAM" id="Phobius"/>
    </source>
</evidence>
<keyword evidence="3 8" id="KW-0378">Hydrolase</keyword>
<evidence type="ECO:0000313" key="12">
    <source>
        <dbReference type="EMBL" id="OUJ74337.1"/>
    </source>
</evidence>
<dbReference type="Gene3D" id="3.30.2010.10">
    <property type="entry name" value="Metalloproteases ('zincins'), catalytic domain"/>
    <property type="match status" value="1"/>
</dbReference>
<evidence type="ECO:0000256" key="8">
    <source>
        <dbReference type="RuleBase" id="RU003983"/>
    </source>
</evidence>
<feature type="transmembrane region" description="Helical" evidence="9">
    <location>
        <begin position="268"/>
        <end position="290"/>
    </location>
</feature>
<feature type="transmembrane region" description="Helical" evidence="9">
    <location>
        <begin position="84"/>
        <end position="107"/>
    </location>
</feature>
<gene>
    <name evidence="12" type="ORF">BXP70_10290</name>
</gene>
<dbReference type="CDD" id="cd07343">
    <property type="entry name" value="M48A_Zmpste24p_like"/>
    <property type="match status" value="1"/>
</dbReference>
<feature type="domain" description="Peptidase M48" evidence="10">
    <location>
        <begin position="194"/>
        <end position="394"/>
    </location>
</feature>
<keyword evidence="13" id="KW-1185">Reference proteome</keyword>
<evidence type="ECO:0000256" key="2">
    <source>
        <dbReference type="ARBA" id="ARBA00022723"/>
    </source>
</evidence>
<feature type="transmembrane region" description="Helical" evidence="9">
    <location>
        <begin position="127"/>
        <end position="149"/>
    </location>
</feature>